<dbReference type="AlphaFoldDB" id="A0A0A0EY46"/>
<evidence type="ECO:0000256" key="6">
    <source>
        <dbReference type="SAM" id="Phobius"/>
    </source>
</evidence>
<keyword evidence="5 6" id="KW-0472">Membrane</keyword>
<evidence type="ECO:0000256" key="5">
    <source>
        <dbReference type="ARBA" id="ARBA00023136"/>
    </source>
</evidence>
<name>A0A0A0EY46_9GAMM</name>
<comment type="caution">
    <text evidence="7">The sequence shown here is derived from an EMBL/GenBank/DDBJ whole genome shotgun (WGS) entry which is preliminary data.</text>
</comment>
<organism evidence="7 8">
    <name type="scientific">Lysobacter arseniciresistens ZS79</name>
    <dbReference type="NCBI Taxonomy" id="913325"/>
    <lineage>
        <taxon>Bacteria</taxon>
        <taxon>Pseudomonadati</taxon>
        <taxon>Pseudomonadota</taxon>
        <taxon>Gammaproteobacteria</taxon>
        <taxon>Lysobacterales</taxon>
        <taxon>Lysobacteraceae</taxon>
        <taxon>Novilysobacter</taxon>
    </lineage>
</organism>
<evidence type="ECO:0000256" key="1">
    <source>
        <dbReference type="ARBA" id="ARBA00004651"/>
    </source>
</evidence>
<evidence type="ECO:0000313" key="7">
    <source>
        <dbReference type="EMBL" id="KGM55205.1"/>
    </source>
</evidence>
<dbReference type="Proteomes" id="UP000029989">
    <property type="component" value="Unassembled WGS sequence"/>
</dbReference>
<gene>
    <name evidence="7" type="ORF">N799_03990</name>
</gene>
<keyword evidence="3 6" id="KW-0812">Transmembrane</keyword>
<feature type="transmembrane region" description="Helical" evidence="6">
    <location>
        <begin position="103"/>
        <end position="122"/>
    </location>
</feature>
<reference evidence="7 8" key="1">
    <citation type="journal article" date="2015" name="Stand. Genomic Sci.">
        <title>Genomic information of the arsenic-resistant bacterium Lysobacter arseniciresistens type strain ZS79(T) and comparison of Lysobacter draft genomes.</title>
        <authorList>
            <person name="Liu L."/>
            <person name="Zhang S."/>
            <person name="Luo M."/>
            <person name="Wang G."/>
        </authorList>
    </citation>
    <scope>NUCLEOTIDE SEQUENCE [LARGE SCALE GENOMIC DNA]</scope>
    <source>
        <strain evidence="7 8">ZS79</strain>
    </source>
</reference>
<dbReference type="InterPro" id="IPR019108">
    <property type="entry name" value="Caa3_assmbl_CtaG-rel"/>
</dbReference>
<proteinExistence type="predicted"/>
<keyword evidence="2" id="KW-1003">Cell membrane</keyword>
<dbReference type="EMBL" id="AVPT01000020">
    <property type="protein sequence ID" value="KGM55205.1"/>
    <property type="molecule type" value="Genomic_DNA"/>
</dbReference>
<evidence type="ECO:0000256" key="3">
    <source>
        <dbReference type="ARBA" id="ARBA00022692"/>
    </source>
</evidence>
<evidence type="ECO:0000313" key="8">
    <source>
        <dbReference type="Proteomes" id="UP000029989"/>
    </source>
</evidence>
<evidence type="ECO:0000256" key="4">
    <source>
        <dbReference type="ARBA" id="ARBA00022989"/>
    </source>
</evidence>
<dbReference type="GO" id="GO:0005886">
    <property type="term" value="C:plasma membrane"/>
    <property type="evidence" value="ECO:0007669"/>
    <property type="project" value="UniProtKB-SubCell"/>
</dbReference>
<feature type="transmembrane region" description="Helical" evidence="6">
    <location>
        <begin position="134"/>
        <end position="157"/>
    </location>
</feature>
<dbReference type="eggNOG" id="COG3336">
    <property type="taxonomic scope" value="Bacteria"/>
</dbReference>
<feature type="transmembrane region" description="Helical" evidence="6">
    <location>
        <begin position="177"/>
        <end position="200"/>
    </location>
</feature>
<accession>A0A0A0EY46</accession>
<dbReference type="STRING" id="913325.N799_03990"/>
<comment type="subcellular location">
    <subcellularLocation>
        <location evidence="1">Cell membrane</location>
        <topology evidence="1">Multi-pass membrane protein</topology>
    </subcellularLocation>
</comment>
<sequence>MRPAWLAAGLAVLGAAWLGPLPEWSRQSFAAHMLMHMGVVAVAAPLVAAGLARSRFDPARHWPGWFAPMPASALEFVVVWAWHAPALHHAAGHVPELLVVEQGSFLLVGLLVWVAAFGGDAGRRRDRAAAGVAGLLMTSMHMTLLGVLLALASRPLYAGHGSAMLGLSALQDQHLGGVLMLVFGGVAYLLGALVLLAGLLRDRRGMVADG</sequence>
<feature type="transmembrane region" description="Helical" evidence="6">
    <location>
        <begin position="34"/>
        <end position="52"/>
    </location>
</feature>
<dbReference type="Pfam" id="PF09678">
    <property type="entry name" value="Caa3_CtaG"/>
    <property type="match status" value="1"/>
</dbReference>
<keyword evidence="8" id="KW-1185">Reference proteome</keyword>
<evidence type="ECO:0000256" key="2">
    <source>
        <dbReference type="ARBA" id="ARBA00022475"/>
    </source>
</evidence>
<feature type="transmembrane region" description="Helical" evidence="6">
    <location>
        <begin position="64"/>
        <end position="83"/>
    </location>
</feature>
<keyword evidence="4 6" id="KW-1133">Transmembrane helix</keyword>
<protein>
    <submittedName>
        <fullName evidence="7">Signal peptide protein</fullName>
    </submittedName>
</protein>